<reference evidence="1" key="1">
    <citation type="submission" date="2019-11" db="EMBL/GenBank/DDBJ databases">
        <authorList>
            <person name="Feng L."/>
        </authorList>
    </citation>
    <scope>NUCLEOTIDE SEQUENCE</scope>
    <source>
        <strain evidence="1">PgorbachiiLFYP46</strain>
    </source>
</reference>
<proteinExistence type="predicted"/>
<dbReference type="RefSeq" id="WP_156700028.1">
    <property type="nucleotide sequence ID" value="NZ_CACRUP010000001.1"/>
</dbReference>
<name>A0A6N2YET6_9FIRM</name>
<accession>A0A6N2YET6</accession>
<gene>
    <name evidence="1" type="ORF">PGLFYP46_00096</name>
</gene>
<evidence type="ECO:0008006" key="2">
    <source>
        <dbReference type="Google" id="ProtNLM"/>
    </source>
</evidence>
<dbReference type="EMBL" id="CACRUP010000001">
    <property type="protein sequence ID" value="VYT65394.1"/>
    <property type="molecule type" value="Genomic_DNA"/>
</dbReference>
<sequence>MVNRNYLPFKSARAYVDRGMAKWMGFFISEHTSALSHMGDVIDVSEEMSRDEILLALSQLYVNGLNVMVYTRLRLDPFVGKINDIFQDSFYLCGHDALIISFEDIIKLVLLEEL</sequence>
<evidence type="ECO:0000313" key="1">
    <source>
        <dbReference type="EMBL" id="VYT65394.1"/>
    </source>
</evidence>
<organism evidence="1">
    <name type="scientific">Peptoniphilus gorbachii</name>
    <dbReference type="NCBI Taxonomy" id="411567"/>
    <lineage>
        <taxon>Bacteria</taxon>
        <taxon>Bacillati</taxon>
        <taxon>Bacillota</taxon>
        <taxon>Tissierellia</taxon>
        <taxon>Tissierellales</taxon>
        <taxon>Peptoniphilaceae</taxon>
        <taxon>Peptoniphilus</taxon>
    </lineage>
</organism>
<protein>
    <recommendedName>
        <fullName evidence="2">YolD-like protein</fullName>
    </recommendedName>
</protein>
<dbReference type="AlphaFoldDB" id="A0A6N2YET6"/>